<feature type="chain" id="PRO_5037573066" evidence="2">
    <location>
        <begin position="17"/>
        <end position="294"/>
    </location>
</feature>
<dbReference type="SUPFAM" id="SSF54001">
    <property type="entry name" value="Cysteine proteinases"/>
    <property type="match status" value="1"/>
</dbReference>
<dbReference type="Pfam" id="PF00112">
    <property type="entry name" value="Peptidase_C1"/>
    <property type="match status" value="1"/>
</dbReference>
<keyword evidence="2" id="KW-0732">Signal</keyword>
<dbReference type="PROSITE" id="PS00639">
    <property type="entry name" value="THIOL_PROTEASE_HIS"/>
    <property type="match status" value="1"/>
</dbReference>
<dbReference type="SMART" id="SM00645">
    <property type="entry name" value="Pept_C1"/>
    <property type="match status" value="1"/>
</dbReference>
<dbReference type="InterPro" id="IPR000668">
    <property type="entry name" value="Peptidase_C1A_C"/>
</dbReference>
<dbReference type="PANTHER" id="PTHR12411">
    <property type="entry name" value="CYSTEINE PROTEASE FAMILY C1-RELATED"/>
    <property type="match status" value="1"/>
</dbReference>
<dbReference type="InterPro" id="IPR025660">
    <property type="entry name" value="Pept_his_AS"/>
</dbReference>
<dbReference type="AlphaFoldDB" id="A0A915EFT0"/>
<keyword evidence="4" id="KW-1185">Reference proteome</keyword>
<evidence type="ECO:0000256" key="2">
    <source>
        <dbReference type="SAM" id="SignalP"/>
    </source>
</evidence>
<dbReference type="GO" id="GO:0008234">
    <property type="term" value="F:cysteine-type peptidase activity"/>
    <property type="evidence" value="ECO:0007669"/>
    <property type="project" value="InterPro"/>
</dbReference>
<evidence type="ECO:0000313" key="4">
    <source>
        <dbReference type="Proteomes" id="UP000887574"/>
    </source>
</evidence>
<organism evidence="4 5">
    <name type="scientific">Ditylenchus dipsaci</name>
    <dbReference type="NCBI Taxonomy" id="166011"/>
    <lineage>
        <taxon>Eukaryota</taxon>
        <taxon>Metazoa</taxon>
        <taxon>Ecdysozoa</taxon>
        <taxon>Nematoda</taxon>
        <taxon>Chromadorea</taxon>
        <taxon>Rhabditida</taxon>
        <taxon>Tylenchina</taxon>
        <taxon>Tylenchomorpha</taxon>
        <taxon>Sphaerularioidea</taxon>
        <taxon>Anguinidae</taxon>
        <taxon>Anguininae</taxon>
        <taxon>Ditylenchus</taxon>
    </lineage>
</organism>
<dbReference type="Gene3D" id="3.90.70.10">
    <property type="entry name" value="Cysteine proteinases"/>
    <property type="match status" value="1"/>
</dbReference>
<protein>
    <submittedName>
        <fullName evidence="5">Peptidase C1A papain C-terminal domain-containing protein</fullName>
    </submittedName>
</protein>
<sequence>MKSVFLLFSGLALAVGMNVVDKSKSLSGQEFVDYINNNQNLWTARLNTIPASLGRIKPLPDSKKPRNLAESRLLDIDPPKHFDPRDKWPMCKSLWHIRDQSSCGTSKGEIQVSLSVNDLLSCCHDCGHGCNGGDEAEAYAFYEQQGIVTGSDYTEHQGCMPYPLPMCEHHNNHTTYPACHDPEYQTPKCQPSCQKGYNKSYEQDKYFGLPSYDIDNDVEAIQKELITNGPITVGFDVYKDFEQYTGGIYKHVAGENKGGHSVKMMGWGEENGTPYWLVAIAGMPIGEKKAFSAS</sequence>
<dbReference type="CDD" id="cd02620">
    <property type="entry name" value="Peptidase_C1A_CathepsinB"/>
    <property type="match status" value="1"/>
</dbReference>
<proteinExistence type="inferred from homology"/>
<evidence type="ECO:0000256" key="1">
    <source>
        <dbReference type="ARBA" id="ARBA00008455"/>
    </source>
</evidence>
<dbReference type="InterPro" id="IPR013128">
    <property type="entry name" value="Peptidase_C1A"/>
</dbReference>
<evidence type="ECO:0000259" key="3">
    <source>
        <dbReference type="SMART" id="SM00645"/>
    </source>
</evidence>
<dbReference type="WBParaSite" id="jg5420">
    <property type="protein sequence ID" value="jg5420"/>
    <property type="gene ID" value="jg5420"/>
</dbReference>
<reference evidence="5" key="1">
    <citation type="submission" date="2022-11" db="UniProtKB">
        <authorList>
            <consortium name="WormBaseParasite"/>
        </authorList>
    </citation>
    <scope>IDENTIFICATION</scope>
</reference>
<feature type="domain" description="Peptidase C1A papain C-terminal" evidence="3">
    <location>
        <begin position="78"/>
        <end position="294"/>
    </location>
</feature>
<evidence type="ECO:0000313" key="5">
    <source>
        <dbReference type="WBParaSite" id="jg5420"/>
    </source>
</evidence>
<name>A0A915EFT0_9BILA</name>
<dbReference type="Proteomes" id="UP000887574">
    <property type="component" value="Unplaced"/>
</dbReference>
<dbReference type="InterPro" id="IPR038765">
    <property type="entry name" value="Papain-like_cys_pep_sf"/>
</dbReference>
<accession>A0A915EFT0</accession>
<dbReference type="GO" id="GO:0006508">
    <property type="term" value="P:proteolysis"/>
    <property type="evidence" value="ECO:0007669"/>
    <property type="project" value="InterPro"/>
</dbReference>
<feature type="signal peptide" evidence="2">
    <location>
        <begin position="1"/>
        <end position="16"/>
    </location>
</feature>
<comment type="similarity">
    <text evidence="1">Belongs to the peptidase C1 family.</text>
</comment>